<evidence type="ECO:0000259" key="3">
    <source>
        <dbReference type="Pfam" id="PF12936"/>
    </source>
</evidence>
<evidence type="ECO:0000256" key="2">
    <source>
        <dbReference type="SAM" id="MobiDB-lite"/>
    </source>
</evidence>
<proteinExistence type="inferred from homology"/>
<feature type="region of interest" description="Disordered" evidence="2">
    <location>
        <begin position="184"/>
        <end position="210"/>
    </location>
</feature>
<feature type="compositionally biased region" description="Basic and acidic residues" evidence="2">
    <location>
        <begin position="429"/>
        <end position="449"/>
    </location>
</feature>
<dbReference type="Pfam" id="PF05178">
    <property type="entry name" value="Kri1"/>
    <property type="match status" value="1"/>
</dbReference>
<dbReference type="EMBL" id="JBJKBG010000008">
    <property type="protein sequence ID" value="KAL3725642.1"/>
    <property type="molecule type" value="Genomic_DNA"/>
</dbReference>
<accession>A0ABD3JE74</accession>
<reference evidence="4 5" key="1">
    <citation type="submission" date="2024-11" db="EMBL/GenBank/DDBJ databases">
        <title>Chromosome-level genome assembly of Eucalyptus globulus Labill. provides insights into its genome evolution.</title>
        <authorList>
            <person name="Li X."/>
        </authorList>
    </citation>
    <scope>NUCLEOTIDE SEQUENCE [LARGE SCALE GENOMIC DNA]</scope>
    <source>
        <strain evidence="4">CL2024</strain>
        <tissue evidence="4">Fresh tender leaves</tissue>
    </source>
</reference>
<sequence>MTVASGMGMKLFDGGDSDDENVSKIEINKEYARRFEHNKKREDLHRLQDLKKKGLVRDDSSSESGDESSESSSSLDDDVDVSKASKKDLDFFNALLKVRSRDPSLKEKNVALFESEDSDGDEEKESKDRKHKLYLKDVVAKHLIEEGPDFDDEQTEVTKKKSYSEEQEEMRRAFLEAAEAAEAAEVDGDGGDFLTLKRRDDGEPVEGGDGAEFQQKLDEYFGRSEALGKNEMFLKEFFLNKMWVDKDKKSKGHVNEEELEELLMDEEEIEKQEDYETNFRYEENAGDRVLGHSRTIEGSVRKKETARKKQRESKEERMKIAEMERKEELKHLKNLKKEEMKQKLEKFKQIAGIDEDGDCPLDGVDLDDDFDPEEYDRMMKQVFNQKYYNADDVDPDFGSDRDEDGGEIEKPDFEKEDELLGLPVGWDESESKDGFVAARERSLRHKLNDGGEDDGDDDDDEEEEEEEEKEEKEEEKEAEDSDHVPKAQNEETISSEDGKRKRKRKLSLLKRAKEAMMEEYYKLDYEDTIGDLKTRFKYAKIKPNRYGLNTSEILMMDDNELNQYVSLKKLAPYREKEWRVHNNQRHQLKLKTKELLEEGKRRSDKKKRRKDYSNASTAEKGSLEDGKSQKVELHEDSGKLSKNARRRRRQAEVKLSNSRLIAYGKITPNSKGKTKS</sequence>
<comment type="similarity">
    <text evidence="1">Belongs to the KRI1 family.</text>
</comment>
<feature type="compositionally biased region" description="Basic and acidic residues" evidence="2">
    <location>
        <begin position="591"/>
        <end position="601"/>
    </location>
</feature>
<feature type="compositionally biased region" description="Basic and acidic residues" evidence="2">
    <location>
        <begin position="621"/>
        <end position="639"/>
    </location>
</feature>
<dbReference type="Pfam" id="PF12936">
    <property type="entry name" value="Kri1_C"/>
    <property type="match status" value="1"/>
</dbReference>
<feature type="compositionally biased region" description="Acidic residues" evidence="2">
    <location>
        <begin position="146"/>
        <end position="155"/>
    </location>
</feature>
<name>A0ABD3JE74_EUCGL</name>
<feature type="compositionally biased region" description="Acidic residues" evidence="2">
    <location>
        <begin position="450"/>
        <end position="480"/>
    </location>
</feature>
<evidence type="ECO:0000313" key="4">
    <source>
        <dbReference type="EMBL" id="KAL3725642.1"/>
    </source>
</evidence>
<feature type="compositionally biased region" description="Acidic residues" evidence="2">
    <location>
        <begin position="64"/>
        <end position="79"/>
    </location>
</feature>
<dbReference type="InterPro" id="IPR024626">
    <property type="entry name" value="Kri1-like_C"/>
</dbReference>
<comment type="caution">
    <text evidence="4">The sequence shown here is derived from an EMBL/GenBank/DDBJ whole genome shotgun (WGS) entry which is preliminary data.</text>
</comment>
<feature type="region of interest" description="Disordered" evidence="2">
    <location>
        <begin position="42"/>
        <end position="81"/>
    </location>
</feature>
<evidence type="ECO:0000313" key="5">
    <source>
        <dbReference type="Proteomes" id="UP001634007"/>
    </source>
</evidence>
<feature type="region of interest" description="Disordered" evidence="2">
    <location>
        <begin position="578"/>
        <end position="676"/>
    </location>
</feature>
<feature type="compositionally biased region" description="Acidic residues" evidence="2">
    <location>
        <begin position="114"/>
        <end position="123"/>
    </location>
</feature>
<gene>
    <name evidence="4" type="ORF">ACJRO7_030642</name>
</gene>
<protein>
    <recommendedName>
        <fullName evidence="3">Kri1-like C-terminal domain-containing protein</fullName>
    </recommendedName>
</protein>
<evidence type="ECO:0000256" key="1">
    <source>
        <dbReference type="ARBA" id="ARBA00007473"/>
    </source>
</evidence>
<feature type="region of interest" description="Disordered" evidence="2">
    <location>
        <begin position="384"/>
        <end position="505"/>
    </location>
</feature>
<organism evidence="4 5">
    <name type="scientific">Eucalyptus globulus</name>
    <name type="common">Tasmanian blue gum</name>
    <dbReference type="NCBI Taxonomy" id="34317"/>
    <lineage>
        <taxon>Eukaryota</taxon>
        <taxon>Viridiplantae</taxon>
        <taxon>Streptophyta</taxon>
        <taxon>Embryophyta</taxon>
        <taxon>Tracheophyta</taxon>
        <taxon>Spermatophyta</taxon>
        <taxon>Magnoliopsida</taxon>
        <taxon>eudicotyledons</taxon>
        <taxon>Gunneridae</taxon>
        <taxon>Pentapetalae</taxon>
        <taxon>rosids</taxon>
        <taxon>malvids</taxon>
        <taxon>Myrtales</taxon>
        <taxon>Myrtaceae</taxon>
        <taxon>Myrtoideae</taxon>
        <taxon>Eucalypteae</taxon>
        <taxon>Eucalyptus</taxon>
    </lineage>
</organism>
<feature type="compositionally biased region" description="Basic and acidic residues" evidence="2">
    <location>
        <begin position="42"/>
        <end position="60"/>
    </location>
</feature>
<keyword evidence="5" id="KW-1185">Reference proteome</keyword>
<feature type="region of interest" description="Disordered" evidence="2">
    <location>
        <begin position="1"/>
        <end position="22"/>
    </location>
</feature>
<feature type="region of interest" description="Disordered" evidence="2">
    <location>
        <begin position="106"/>
        <end position="129"/>
    </location>
</feature>
<feature type="compositionally biased region" description="Polar residues" evidence="2">
    <location>
        <begin position="667"/>
        <end position="676"/>
    </location>
</feature>
<dbReference type="PANTHER" id="PTHR14490:SF5">
    <property type="entry name" value="PROTEIN KRI1 HOMOLOG"/>
    <property type="match status" value="1"/>
</dbReference>
<dbReference type="AlphaFoldDB" id="A0ABD3JE74"/>
<dbReference type="InterPro" id="IPR018034">
    <property type="entry name" value="Kri1"/>
</dbReference>
<dbReference type="PANTHER" id="PTHR14490">
    <property type="entry name" value="ZINC FINGER, ZZ TYPE"/>
    <property type="match status" value="1"/>
</dbReference>
<feature type="compositionally biased region" description="Basic and acidic residues" evidence="2">
    <location>
        <begin position="156"/>
        <end position="166"/>
    </location>
</feature>
<feature type="region of interest" description="Disordered" evidence="2">
    <location>
        <begin position="283"/>
        <end position="320"/>
    </location>
</feature>
<feature type="region of interest" description="Disordered" evidence="2">
    <location>
        <begin position="146"/>
        <end position="166"/>
    </location>
</feature>
<feature type="domain" description="Kri1-like C-terminal" evidence="3">
    <location>
        <begin position="513"/>
        <end position="597"/>
    </location>
</feature>
<feature type="compositionally biased region" description="Acidic residues" evidence="2">
    <location>
        <begin position="391"/>
        <end position="406"/>
    </location>
</feature>
<dbReference type="Proteomes" id="UP001634007">
    <property type="component" value="Unassembled WGS sequence"/>
</dbReference>